<dbReference type="OrthoDB" id="3461247at2"/>
<feature type="region of interest" description="Disordered" evidence="1">
    <location>
        <begin position="61"/>
        <end position="81"/>
    </location>
</feature>
<gene>
    <name evidence="2" type="ORF">Asera_35480</name>
</gene>
<accession>A0A810L1N1</accession>
<dbReference type="AlphaFoldDB" id="A0A810L1N1"/>
<proteinExistence type="predicted"/>
<evidence type="ECO:0000256" key="1">
    <source>
        <dbReference type="SAM" id="MobiDB-lite"/>
    </source>
</evidence>
<dbReference type="Proteomes" id="UP000680750">
    <property type="component" value="Chromosome"/>
</dbReference>
<organism evidence="2 3">
    <name type="scientific">Actinocatenispora sera</name>
    <dbReference type="NCBI Taxonomy" id="390989"/>
    <lineage>
        <taxon>Bacteria</taxon>
        <taxon>Bacillati</taxon>
        <taxon>Actinomycetota</taxon>
        <taxon>Actinomycetes</taxon>
        <taxon>Micromonosporales</taxon>
        <taxon>Micromonosporaceae</taxon>
        <taxon>Actinocatenispora</taxon>
    </lineage>
</organism>
<name>A0A810L1N1_9ACTN</name>
<reference evidence="2" key="1">
    <citation type="submission" date="2020-08" db="EMBL/GenBank/DDBJ databases">
        <title>Whole genome shotgun sequence of Actinocatenispora sera NBRC 101916.</title>
        <authorList>
            <person name="Komaki H."/>
            <person name="Tamura T."/>
        </authorList>
    </citation>
    <scope>NUCLEOTIDE SEQUENCE</scope>
    <source>
        <strain evidence="2">NBRC 101916</strain>
    </source>
</reference>
<protein>
    <submittedName>
        <fullName evidence="2">Uncharacterized protein</fullName>
    </submittedName>
</protein>
<evidence type="ECO:0000313" key="3">
    <source>
        <dbReference type="Proteomes" id="UP000680750"/>
    </source>
</evidence>
<dbReference type="RefSeq" id="WP_157035038.1">
    <property type="nucleotide sequence ID" value="NZ_AP023354.1"/>
</dbReference>
<sequence>MNRRETRLDRDIAAMLAAKAFTEIRYLAGDARRSSQDTSAEEDLERIRFLADLCHNLPGIAQPRPWRPSRRGAPGGSREQAMAERPIGWTWHTTGPEGRAWMLRHIEQDGRHWTPPPPLPAHRTDPSPMALWQQITVLLGRWPVRAPAGRQPLPAEAHVLKALDTDAVCALYAEAGRLRLGLGKSGPWLRAHLEPHGIHYLVPDPANYYWPGSSDGKGGTIRWWQCTALLRMYDGEQVSAMVAVLPATFAALRSTLPRREQLRLVHRARATERDTYLWGRDHKANCGPQLCGYLPEDTTEPPPEN</sequence>
<evidence type="ECO:0000313" key="2">
    <source>
        <dbReference type="EMBL" id="BCJ29440.1"/>
    </source>
</evidence>
<dbReference type="EMBL" id="AP023354">
    <property type="protein sequence ID" value="BCJ29440.1"/>
    <property type="molecule type" value="Genomic_DNA"/>
</dbReference>
<keyword evidence="3" id="KW-1185">Reference proteome</keyword>
<dbReference type="KEGG" id="aser:Asera_35480"/>